<evidence type="ECO:0000256" key="1">
    <source>
        <dbReference type="ARBA" id="ARBA00023118"/>
    </source>
</evidence>
<protein>
    <submittedName>
        <fullName evidence="2">Nucleotidyltransferase</fullName>
    </submittedName>
</protein>
<organism evidence="2 3">
    <name type="scientific">Paraburkholderia phenoliruptrix</name>
    <dbReference type="NCBI Taxonomy" id="252970"/>
    <lineage>
        <taxon>Bacteria</taxon>
        <taxon>Pseudomonadati</taxon>
        <taxon>Pseudomonadota</taxon>
        <taxon>Betaproteobacteria</taxon>
        <taxon>Burkholderiales</taxon>
        <taxon>Burkholderiaceae</taxon>
        <taxon>Paraburkholderia</taxon>
    </lineage>
</organism>
<dbReference type="Pfam" id="PF18144">
    <property type="entry name" value="SMODS"/>
    <property type="match status" value="1"/>
</dbReference>
<keyword evidence="3" id="KW-1185">Reference proteome</keyword>
<accession>A0ABV3WJY7</accession>
<comment type="caution">
    <text evidence="2">The sequence shown here is derived from an EMBL/GenBank/DDBJ whole genome shotgun (WGS) entry which is preliminary data.</text>
</comment>
<keyword evidence="1" id="KW-0051">Antiviral defense</keyword>
<dbReference type="Proteomes" id="UP001558535">
    <property type="component" value="Unassembled WGS sequence"/>
</dbReference>
<dbReference type="CDD" id="cd05400">
    <property type="entry name" value="NT_2-5OAS_ClassI-CCAase"/>
    <property type="match status" value="1"/>
</dbReference>
<proteinExistence type="predicted"/>
<sequence length="415" mass="45840">MRREPFLQERLKSTSRFTSDSFFFLLDAIAEQQVPTQTQLNAIESSYQSIAEFLAGRTEFEDLVTQIHPHGSRELGTMVRPTDTSRDGFDIDLIARLDKQALERYGDTRGPARLLAHFHVAFDEYANTHGLELKKWDRCVTLVYAGGMCADIAPVIDSPLVSAAYGETHGVIPDRAVAQYQPTNPRGYSKFFRDTASIGATFGAMEAYAADSVRKADIVPLRKPDEVFAPLLCRIVQVLKLHRNVRFGPRKGQTDLKPSSAFITTLAAHAYAQHAPEPHNSPLDLLFDIVASMPSKFHSEETAAGAYWFLPNPAAPGSNLAEDMNEPARQAAFYAWIEKFMEDLGELLQAVEQRAGIDVVVQRVEDAFGSRPANAARSALLKRQEASRNAGRTALFTASAAPVVVNSRPHNFFGA</sequence>
<evidence type="ECO:0000313" key="2">
    <source>
        <dbReference type="EMBL" id="MEX3753556.1"/>
    </source>
</evidence>
<dbReference type="InterPro" id="IPR006116">
    <property type="entry name" value="NT_2-5OAS_ClassI-CCAase"/>
</dbReference>
<reference evidence="2 3" key="1">
    <citation type="submission" date="2024-07" db="EMBL/GenBank/DDBJ databases">
        <title>A survey of Mimosa microsymbionts across Brazilian biomes reveals a high diversity of Paraburkholderia nodulating endemic species, but also that Cupriavidus is common as a symbiont of widespread species.</title>
        <authorList>
            <person name="Rouws L."/>
            <person name="Barauna A."/>
            <person name="Beukes C."/>
            <person name="Rouws J.R.C."/>
            <person name="De Faria S.M."/>
            <person name="Gross E."/>
            <person name="Bueno Dos Reis Junior F."/>
            <person name="Simon M.F."/>
            <person name="Maluk M."/>
            <person name="Odee D.W."/>
            <person name="Kenicer G."/>
            <person name="Young J.P.W."/>
            <person name="Reis V.M."/>
            <person name="Zilli J."/>
            <person name="James E.K."/>
        </authorList>
    </citation>
    <scope>NUCLEOTIDE SEQUENCE [LARGE SCALE GENOMIC DNA]</scope>
    <source>
        <strain evidence="2 3">BR14375</strain>
    </source>
</reference>
<dbReference type="EMBL" id="JBFPKE010000015">
    <property type="protein sequence ID" value="MEX3753556.1"/>
    <property type="molecule type" value="Genomic_DNA"/>
</dbReference>
<name>A0ABV3WJY7_9BURK</name>
<evidence type="ECO:0000313" key="3">
    <source>
        <dbReference type="Proteomes" id="UP001558535"/>
    </source>
</evidence>
<gene>
    <name evidence="2" type="ORF">AB3X84_26510</name>
</gene>
<dbReference type="RefSeq" id="WP_368577161.1">
    <property type="nucleotide sequence ID" value="NZ_JBFPKB010000016.1"/>
</dbReference>